<evidence type="ECO:0000256" key="7">
    <source>
        <dbReference type="SAM" id="Phobius"/>
    </source>
</evidence>
<dbReference type="EnsemblFungi" id="EJT72977">
    <property type="protein sequence ID" value="EJT72977"/>
    <property type="gene ID" value="GGTG_09828"/>
</dbReference>
<keyword evidence="4 7" id="KW-0472">Membrane</keyword>
<evidence type="ECO:0000256" key="6">
    <source>
        <dbReference type="SAM" id="MobiDB-lite"/>
    </source>
</evidence>
<dbReference type="AlphaFoldDB" id="J3P8J4"/>
<dbReference type="InterPro" id="IPR049326">
    <property type="entry name" value="Rhodopsin_dom_fungi"/>
</dbReference>
<name>J3P8J4_GAET3</name>
<accession>J3P8J4</accession>
<keyword evidence="2 7" id="KW-0812">Transmembrane</keyword>
<evidence type="ECO:0000313" key="9">
    <source>
        <dbReference type="EMBL" id="EJT72977.1"/>
    </source>
</evidence>
<dbReference type="HOGENOM" id="CLU_028200_3_0_1"/>
<organism evidence="9">
    <name type="scientific">Gaeumannomyces tritici (strain R3-111a-1)</name>
    <name type="common">Wheat and barley take-all root rot fungus</name>
    <name type="synonym">Gaeumannomyces graminis var. tritici</name>
    <dbReference type="NCBI Taxonomy" id="644352"/>
    <lineage>
        <taxon>Eukaryota</taxon>
        <taxon>Fungi</taxon>
        <taxon>Dikarya</taxon>
        <taxon>Ascomycota</taxon>
        <taxon>Pezizomycotina</taxon>
        <taxon>Sordariomycetes</taxon>
        <taxon>Sordariomycetidae</taxon>
        <taxon>Magnaporthales</taxon>
        <taxon>Magnaporthaceae</taxon>
        <taxon>Gaeumannomyces</taxon>
    </lineage>
</organism>
<feature type="transmembrane region" description="Helical" evidence="7">
    <location>
        <begin position="171"/>
        <end position="198"/>
    </location>
</feature>
<feature type="transmembrane region" description="Helical" evidence="7">
    <location>
        <begin position="94"/>
        <end position="119"/>
    </location>
</feature>
<comment type="similarity">
    <text evidence="5">Belongs to the SAT4 family.</text>
</comment>
<reference evidence="9" key="3">
    <citation type="submission" date="2010-09" db="EMBL/GenBank/DDBJ databases">
        <title>Annotation of Gaeumannomyces graminis var. tritici R3-111a-1.</title>
        <authorList>
            <consortium name="The Broad Institute Genome Sequencing Platform"/>
            <person name="Ma L.-J."/>
            <person name="Dead R."/>
            <person name="Young S.K."/>
            <person name="Zeng Q."/>
            <person name="Gargeya S."/>
            <person name="Fitzgerald M."/>
            <person name="Haas B."/>
            <person name="Abouelleil A."/>
            <person name="Alvarado L."/>
            <person name="Arachchi H.M."/>
            <person name="Berlin A."/>
            <person name="Brown A."/>
            <person name="Chapman S.B."/>
            <person name="Chen Z."/>
            <person name="Dunbar C."/>
            <person name="Freedman E."/>
            <person name="Gearin G."/>
            <person name="Gellesch M."/>
            <person name="Goldberg J."/>
            <person name="Griggs A."/>
            <person name="Gujja S."/>
            <person name="Heiman D."/>
            <person name="Howarth C."/>
            <person name="Larson L."/>
            <person name="Lui A."/>
            <person name="MacDonald P.J.P."/>
            <person name="Mehta T."/>
            <person name="Montmayeur A."/>
            <person name="Murphy C."/>
            <person name="Neiman D."/>
            <person name="Pearson M."/>
            <person name="Priest M."/>
            <person name="Roberts A."/>
            <person name="Saif S."/>
            <person name="Shea T."/>
            <person name="Shenoy N."/>
            <person name="Sisk P."/>
            <person name="Stolte C."/>
            <person name="Sykes S."/>
            <person name="Yandava C."/>
            <person name="Wortman J."/>
            <person name="Nusbaum C."/>
            <person name="Birren B."/>
        </authorList>
    </citation>
    <scope>NUCLEOTIDE SEQUENCE</scope>
    <source>
        <strain evidence="9">R3-111a-1</strain>
    </source>
</reference>
<gene>
    <name evidence="10" type="primary">20350286</name>
    <name evidence="9" type="ORF">GGTG_09828</name>
</gene>
<feature type="transmembrane region" description="Helical" evidence="7">
    <location>
        <begin position="15"/>
        <end position="36"/>
    </location>
</feature>
<dbReference type="Proteomes" id="UP000006039">
    <property type="component" value="Unassembled WGS sequence"/>
</dbReference>
<dbReference type="VEuPathDB" id="FungiDB:GGTG_09828"/>
<evidence type="ECO:0000256" key="2">
    <source>
        <dbReference type="ARBA" id="ARBA00022692"/>
    </source>
</evidence>
<evidence type="ECO:0000256" key="1">
    <source>
        <dbReference type="ARBA" id="ARBA00004141"/>
    </source>
</evidence>
<dbReference type="GeneID" id="20350286"/>
<feature type="transmembrane region" description="Helical" evidence="7">
    <location>
        <begin position="210"/>
        <end position="231"/>
    </location>
</feature>
<proteinExistence type="inferred from homology"/>
<dbReference type="EMBL" id="GL385399">
    <property type="protein sequence ID" value="EJT72977.1"/>
    <property type="molecule type" value="Genomic_DNA"/>
</dbReference>
<feature type="domain" description="Rhodopsin" evidence="8">
    <location>
        <begin position="33"/>
        <end position="273"/>
    </location>
</feature>
<dbReference type="eggNOG" id="ENOG502SJFM">
    <property type="taxonomic scope" value="Eukaryota"/>
</dbReference>
<feature type="compositionally biased region" description="Polar residues" evidence="6">
    <location>
        <begin position="358"/>
        <end position="368"/>
    </location>
</feature>
<dbReference type="PANTHER" id="PTHR33048">
    <property type="entry name" value="PTH11-LIKE INTEGRAL MEMBRANE PROTEIN (AFU_ORTHOLOGUE AFUA_5G11245)"/>
    <property type="match status" value="1"/>
</dbReference>
<dbReference type="PANTHER" id="PTHR33048:SF93">
    <property type="entry name" value="INTEGRAL MEMBRANE PROTEIN"/>
    <property type="match status" value="1"/>
</dbReference>
<feature type="compositionally biased region" description="Low complexity" evidence="6">
    <location>
        <begin position="307"/>
        <end position="320"/>
    </location>
</feature>
<protein>
    <recommendedName>
        <fullName evidence="8">Rhodopsin domain-containing protein</fullName>
    </recommendedName>
</protein>
<reference evidence="11" key="1">
    <citation type="submission" date="2010-07" db="EMBL/GenBank/DDBJ databases">
        <title>The genome sequence of Gaeumannomyces graminis var. tritici strain R3-111a-1.</title>
        <authorList>
            <consortium name="The Broad Institute Genome Sequencing Platform"/>
            <person name="Ma L.-J."/>
            <person name="Dead R."/>
            <person name="Young S."/>
            <person name="Zeng Q."/>
            <person name="Koehrsen M."/>
            <person name="Alvarado L."/>
            <person name="Berlin A."/>
            <person name="Chapman S.B."/>
            <person name="Chen Z."/>
            <person name="Freedman E."/>
            <person name="Gellesch M."/>
            <person name="Goldberg J."/>
            <person name="Griggs A."/>
            <person name="Gujja S."/>
            <person name="Heilman E.R."/>
            <person name="Heiman D."/>
            <person name="Hepburn T."/>
            <person name="Howarth C."/>
            <person name="Jen D."/>
            <person name="Larson L."/>
            <person name="Mehta T."/>
            <person name="Neiman D."/>
            <person name="Pearson M."/>
            <person name="Roberts A."/>
            <person name="Saif S."/>
            <person name="Shea T."/>
            <person name="Shenoy N."/>
            <person name="Sisk P."/>
            <person name="Stolte C."/>
            <person name="Sykes S."/>
            <person name="Walk T."/>
            <person name="White J."/>
            <person name="Yandava C."/>
            <person name="Haas B."/>
            <person name="Nusbaum C."/>
            <person name="Birren B."/>
        </authorList>
    </citation>
    <scope>NUCLEOTIDE SEQUENCE [LARGE SCALE GENOMIC DNA]</scope>
    <source>
        <strain evidence="11">R3-111a-1</strain>
    </source>
</reference>
<dbReference type="GO" id="GO:0016020">
    <property type="term" value="C:membrane"/>
    <property type="evidence" value="ECO:0007669"/>
    <property type="project" value="UniProtKB-SubCell"/>
</dbReference>
<comment type="subcellular location">
    <subcellularLocation>
        <location evidence="1">Membrane</location>
        <topology evidence="1">Multi-pass membrane protein</topology>
    </subcellularLocation>
</comment>
<feature type="region of interest" description="Disordered" evidence="6">
    <location>
        <begin position="281"/>
        <end position="379"/>
    </location>
</feature>
<reference evidence="10" key="4">
    <citation type="journal article" date="2015" name="G3 (Bethesda)">
        <title>Genome sequences of three phytopathogenic species of the Magnaporthaceae family of fungi.</title>
        <authorList>
            <person name="Okagaki L.H."/>
            <person name="Nunes C.C."/>
            <person name="Sailsbery J."/>
            <person name="Clay B."/>
            <person name="Brown D."/>
            <person name="John T."/>
            <person name="Oh Y."/>
            <person name="Young N."/>
            <person name="Fitzgerald M."/>
            <person name="Haas B.J."/>
            <person name="Zeng Q."/>
            <person name="Young S."/>
            <person name="Adiconis X."/>
            <person name="Fan L."/>
            <person name="Levin J.Z."/>
            <person name="Mitchell T.K."/>
            <person name="Okubara P.A."/>
            <person name="Farman M.L."/>
            <person name="Kohn L.M."/>
            <person name="Birren B."/>
            <person name="Ma L.-J."/>
            <person name="Dean R.A."/>
        </authorList>
    </citation>
    <scope>NUCLEOTIDE SEQUENCE</scope>
    <source>
        <strain evidence="10">R3-111a-1</strain>
    </source>
</reference>
<dbReference type="Pfam" id="PF20684">
    <property type="entry name" value="Fung_rhodopsin"/>
    <property type="match status" value="1"/>
</dbReference>
<evidence type="ECO:0000313" key="10">
    <source>
        <dbReference type="EnsemblFungi" id="EJT72977"/>
    </source>
</evidence>
<keyword evidence="3 7" id="KW-1133">Transmembrane helix</keyword>
<evidence type="ECO:0000313" key="11">
    <source>
        <dbReference type="Proteomes" id="UP000006039"/>
    </source>
</evidence>
<evidence type="ECO:0000259" key="8">
    <source>
        <dbReference type="Pfam" id="PF20684"/>
    </source>
</evidence>
<keyword evidence="11" id="KW-1185">Reference proteome</keyword>
<dbReference type="RefSeq" id="XP_009225951.1">
    <property type="nucleotide sequence ID" value="XM_009227687.1"/>
</dbReference>
<dbReference type="OrthoDB" id="3923077at2759"/>
<feature type="transmembrane region" description="Helical" evidence="7">
    <location>
        <begin position="251"/>
        <end position="272"/>
    </location>
</feature>
<evidence type="ECO:0000256" key="4">
    <source>
        <dbReference type="ARBA" id="ARBA00023136"/>
    </source>
</evidence>
<reference evidence="9" key="2">
    <citation type="submission" date="2010-07" db="EMBL/GenBank/DDBJ databases">
        <authorList>
            <consortium name="The Broad Institute Genome Sequencing Platform"/>
            <consortium name="Broad Institute Genome Sequencing Center for Infectious Disease"/>
            <person name="Ma L.-J."/>
            <person name="Dead R."/>
            <person name="Young S."/>
            <person name="Zeng Q."/>
            <person name="Koehrsen M."/>
            <person name="Alvarado L."/>
            <person name="Berlin A."/>
            <person name="Chapman S.B."/>
            <person name="Chen Z."/>
            <person name="Freedman E."/>
            <person name="Gellesch M."/>
            <person name="Goldberg J."/>
            <person name="Griggs A."/>
            <person name="Gujja S."/>
            <person name="Heilman E.R."/>
            <person name="Heiman D."/>
            <person name="Hepburn T."/>
            <person name="Howarth C."/>
            <person name="Jen D."/>
            <person name="Larson L."/>
            <person name="Mehta T."/>
            <person name="Neiman D."/>
            <person name="Pearson M."/>
            <person name="Roberts A."/>
            <person name="Saif S."/>
            <person name="Shea T."/>
            <person name="Shenoy N."/>
            <person name="Sisk P."/>
            <person name="Stolte C."/>
            <person name="Sykes S."/>
            <person name="Walk T."/>
            <person name="White J."/>
            <person name="Yandava C."/>
            <person name="Haas B."/>
            <person name="Nusbaum C."/>
            <person name="Birren B."/>
        </authorList>
    </citation>
    <scope>NUCLEOTIDE SEQUENCE</scope>
    <source>
        <strain evidence="9">R3-111a-1</strain>
    </source>
</reference>
<evidence type="ECO:0000256" key="3">
    <source>
        <dbReference type="ARBA" id="ARBA00022989"/>
    </source>
</evidence>
<evidence type="ECO:0000256" key="5">
    <source>
        <dbReference type="ARBA" id="ARBA00038359"/>
    </source>
</evidence>
<feature type="transmembrane region" description="Helical" evidence="7">
    <location>
        <begin position="131"/>
        <end position="151"/>
    </location>
</feature>
<feature type="compositionally biased region" description="Basic and acidic residues" evidence="6">
    <location>
        <begin position="326"/>
        <end position="343"/>
    </location>
</feature>
<sequence length="379" mass="40322">MGVTPIGIVGGEGHWLLALSWSVTGVAAVCFLLRLYTRLVVVKSYGWDDTIYNGSFVLLLACMIMVHISTLYGLGQDQQAIWDDSPDRLTKALLYLIIGQIFGVSTMGVAKVSLGLFLLRLVTARWHRVAIWTAIGVLFLVTGVTSFVFAFQCAPPAFLWDKTIEGGHCPVPITPFAVLLGATCVAADLFFAVFPWLFVWRLNRPLRERAVIAASMSLGLVAAACGVKRTIGLGGLASDNYTVDAIPTCGWSIAELAITLVCIAIPVCLPLWKHLFGSAPWKKRPSAGSERIGGGSSGPKLALRTFGGSPMAGSKPSKGSKGSGGRSRDRNVECDGDSERGLGEPEPEPGPGTDGLGDSSSVLENQPTDLEDGMPRKKS</sequence>
<reference evidence="10" key="5">
    <citation type="submission" date="2018-04" db="UniProtKB">
        <authorList>
            <consortium name="EnsemblFungi"/>
        </authorList>
    </citation>
    <scope>IDENTIFICATION</scope>
    <source>
        <strain evidence="10">R3-111a-1</strain>
    </source>
</reference>
<dbReference type="InterPro" id="IPR052337">
    <property type="entry name" value="SAT4-like"/>
</dbReference>
<feature type="transmembrane region" description="Helical" evidence="7">
    <location>
        <begin position="56"/>
        <end position="74"/>
    </location>
</feature>